<name>A0ABP3WCK0_9GAMM</name>
<dbReference type="RefSeq" id="WP_343813432.1">
    <property type="nucleotide sequence ID" value="NZ_BAAAFA010000001.1"/>
</dbReference>
<evidence type="ECO:0000313" key="2">
    <source>
        <dbReference type="Proteomes" id="UP001500021"/>
    </source>
</evidence>
<dbReference type="EMBL" id="BAAAFA010000001">
    <property type="protein sequence ID" value="GAA0809955.1"/>
    <property type="molecule type" value="Genomic_DNA"/>
</dbReference>
<proteinExistence type="predicted"/>
<dbReference type="NCBIfam" id="NF038109">
    <property type="entry name" value="tapY2_fam"/>
    <property type="match status" value="1"/>
</dbReference>
<gene>
    <name evidence="1" type="ORF">GCM10009111_00120</name>
</gene>
<dbReference type="InterPro" id="IPR049848">
    <property type="entry name" value="TapY2-like"/>
</dbReference>
<comment type="caution">
    <text evidence="1">The sequence shown here is derived from an EMBL/GenBank/DDBJ whole genome shotgun (WGS) entry which is preliminary data.</text>
</comment>
<dbReference type="Proteomes" id="UP001500021">
    <property type="component" value="Unassembled WGS sequence"/>
</dbReference>
<accession>A0ABP3WCK0</accession>
<organism evidence="1 2">
    <name type="scientific">Colwellia asteriadis</name>
    <dbReference type="NCBI Taxonomy" id="517723"/>
    <lineage>
        <taxon>Bacteria</taxon>
        <taxon>Pseudomonadati</taxon>
        <taxon>Pseudomonadota</taxon>
        <taxon>Gammaproteobacteria</taxon>
        <taxon>Alteromonadales</taxon>
        <taxon>Colwelliaceae</taxon>
        <taxon>Colwellia</taxon>
    </lineage>
</organism>
<evidence type="ECO:0000313" key="1">
    <source>
        <dbReference type="EMBL" id="GAA0809955.1"/>
    </source>
</evidence>
<protein>
    <submittedName>
        <fullName evidence="1">Uncharacterized protein</fullName>
    </submittedName>
</protein>
<keyword evidence="2" id="KW-1185">Reference proteome</keyword>
<sequence>MNHYIKYILGFYLLLNHYTVFANDKVENNRNAVKCHVVLANSTEAISLWTIPYEDFKDLKGFENTIVGAKIYVKQSANKDKAAIDKVYQCVPEDEQFTSPQARQLDKNLYR</sequence>
<reference evidence="2" key="1">
    <citation type="journal article" date="2019" name="Int. J. Syst. Evol. Microbiol.">
        <title>The Global Catalogue of Microorganisms (GCM) 10K type strain sequencing project: providing services to taxonomists for standard genome sequencing and annotation.</title>
        <authorList>
            <consortium name="The Broad Institute Genomics Platform"/>
            <consortium name="The Broad Institute Genome Sequencing Center for Infectious Disease"/>
            <person name="Wu L."/>
            <person name="Ma J."/>
        </authorList>
    </citation>
    <scope>NUCLEOTIDE SEQUENCE [LARGE SCALE GENOMIC DNA]</scope>
    <source>
        <strain evidence="2">JCM 15608</strain>
    </source>
</reference>